<evidence type="ECO:0000313" key="1">
    <source>
        <dbReference type="EMBL" id="QIG62029.1"/>
    </source>
</evidence>
<organism evidence="1 2">
    <name type="scientific">Citrobacter phage IME-JL8</name>
    <dbReference type="NCBI Taxonomy" id="2709754"/>
    <lineage>
        <taxon>Viruses</taxon>
        <taxon>Duplodnaviria</taxon>
        <taxon>Heunggongvirae</taxon>
        <taxon>Uroviricota</taxon>
        <taxon>Caudoviricetes</taxon>
        <taxon>Drexlerviridae</taxon>
        <taxon>Tunavirinae</taxon>
        <taxon>Sertoctavirus</taxon>
        <taxon>Sertoctavirus SRT8</taxon>
    </lineage>
</organism>
<reference evidence="1 2" key="1">
    <citation type="submission" date="2020-01" db="EMBL/GenBank/DDBJ databases">
        <authorList>
            <person name="Zhang L."/>
            <person name="Jia K."/>
            <person name="Liu Z."/>
        </authorList>
    </citation>
    <scope>NUCLEOTIDE SEQUENCE [LARGE SCALE GENOMIC DNA]</scope>
</reference>
<accession>A0A6G6XTC9</accession>
<evidence type="ECO:0000313" key="2">
    <source>
        <dbReference type="Proteomes" id="UP000503311"/>
    </source>
</evidence>
<protein>
    <submittedName>
        <fullName evidence="1">Uncharacterized protein</fullName>
    </submittedName>
</protein>
<dbReference type="Proteomes" id="UP000503311">
    <property type="component" value="Segment"/>
</dbReference>
<sequence>MIPPTPTNGDSTMNKLIVCIQGEADCFKMAETGLYGHETEIKPYRTYLHTDEIICKPGDLDLIMKRLSRYHYQVYGGTATYLDVTAIRRKMNRAFFKEAVNTYGMCKRDAKKWSRAMADGYFFKSGYPISELIETFRIDYESDFSQASFDSYVIEEISYW</sequence>
<proteinExistence type="predicted"/>
<name>A0A6G6XTC9_9CAUD</name>
<dbReference type="EMBL" id="MT023084">
    <property type="protein sequence ID" value="QIG62029.1"/>
    <property type="molecule type" value="Genomic_DNA"/>
</dbReference>